<keyword evidence="2" id="KW-1185">Reference proteome</keyword>
<name>A0AAU0PZZ6_9CORY</name>
<dbReference type="KEGG" id="cpsk:Q0N40_00820"/>
<accession>A0AAU0PZZ6</accession>
<reference evidence="1 2" key="1">
    <citation type="submission" date="2023-10" db="EMBL/GenBank/DDBJ databases">
        <title>complete genome sequence of Corynebacterium pseudokroppenstedtii P15-C1.</title>
        <authorList>
            <person name="Bruggemann H."/>
            <person name="Poehlein A."/>
        </authorList>
    </citation>
    <scope>NUCLEOTIDE SEQUENCE [LARGE SCALE GENOMIC DNA]</scope>
    <source>
        <strain evidence="1 2">P15_C1</strain>
    </source>
</reference>
<organism evidence="1 2">
    <name type="scientific">Corynebacterium pseudokroppenstedtii</name>
    <dbReference type="NCBI Taxonomy" id="2804917"/>
    <lineage>
        <taxon>Bacteria</taxon>
        <taxon>Bacillati</taxon>
        <taxon>Actinomycetota</taxon>
        <taxon>Actinomycetes</taxon>
        <taxon>Mycobacteriales</taxon>
        <taxon>Corynebacteriaceae</taxon>
        <taxon>Corynebacterium</taxon>
    </lineage>
</organism>
<gene>
    <name evidence="1" type="ORF">Q0N40_00820</name>
</gene>
<protein>
    <recommendedName>
        <fullName evidence="3">Secreted protein</fullName>
    </recommendedName>
</protein>
<evidence type="ECO:0008006" key="3">
    <source>
        <dbReference type="Google" id="ProtNLM"/>
    </source>
</evidence>
<proteinExistence type="predicted"/>
<dbReference type="AlphaFoldDB" id="A0AAU0PZZ6"/>
<dbReference type="RefSeq" id="WP_204087866.1">
    <property type="nucleotide sequence ID" value="NZ_CP137757.1"/>
</dbReference>
<dbReference type="EMBL" id="CP137757">
    <property type="protein sequence ID" value="WPF25139.1"/>
    <property type="molecule type" value="Genomic_DNA"/>
</dbReference>
<dbReference type="Proteomes" id="UP001174314">
    <property type="component" value="Chromosome"/>
</dbReference>
<evidence type="ECO:0000313" key="2">
    <source>
        <dbReference type="Proteomes" id="UP001174314"/>
    </source>
</evidence>
<evidence type="ECO:0000313" key="1">
    <source>
        <dbReference type="EMBL" id="WPF25139.1"/>
    </source>
</evidence>
<sequence length="49" mass="4908">MGIESGACLLRPSVASVVDLAVAVLVVAAVEAVRAAKTVAVVGFRARVD</sequence>